<name>A0ABN3CYS3_9ACTN</name>
<dbReference type="Proteomes" id="UP001499843">
    <property type="component" value="Unassembled WGS sequence"/>
</dbReference>
<organism evidence="2 3">
    <name type="scientific">Nonomuraea monospora</name>
    <dbReference type="NCBI Taxonomy" id="568818"/>
    <lineage>
        <taxon>Bacteria</taxon>
        <taxon>Bacillati</taxon>
        <taxon>Actinomycetota</taxon>
        <taxon>Actinomycetes</taxon>
        <taxon>Streptosporangiales</taxon>
        <taxon>Streptosporangiaceae</taxon>
        <taxon>Nonomuraea</taxon>
    </lineage>
</organism>
<feature type="compositionally biased region" description="Low complexity" evidence="1">
    <location>
        <begin position="1"/>
        <end position="16"/>
    </location>
</feature>
<comment type="caution">
    <text evidence="2">The sequence shown here is derived from an EMBL/GenBank/DDBJ whole genome shotgun (WGS) entry which is preliminary data.</text>
</comment>
<evidence type="ECO:0000313" key="2">
    <source>
        <dbReference type="EMBL" id="GAA2214684.1"/>
    </source>
</evidence>
<feature type="compositionally biased region" description="Basic residues" evidence="1">
    <location>
        <begin position="58"/>
        <end position="70"/>
    </location>
</feature>
<protein>
    <submittedName>
        <fullName evidence="2">Uncharacterized protein</fullName>
    </submittedName>
</protein>
<evidence type="ECO:0000256" key="1">
    <source>
        <dbReference type="SAM" id="MobiDB-lite"/>
    </source>
</evidence>
<feature type="compositionally biased region" description="Low complexity" evidence="1">
    <location>
        <begin position="23"/>
        <end position="40"/>
    </location>
</feature>
<reference evidence="2 3" key="1">
    <citation type="journal article" date="2019" name="Int. J. Syst. Evol. Microbiol.">
        <title>The Global Catalogue of Microorganisms (GCM) 10K type strain sequencing project: providing services to taxonomists for standard genome sequencing and annotation.</title>
        <authorList>
            <consortium name="The Broad Institute Genomics Platform"/>
            <consortium name="The Broad Institute Genome Sequencing Center for Infectious Disease"/>
            <person name="Wu L."/>
            <person name="Ma J."/>
        </authorList>
    </citation>
    <scope>NUCLEOTIDE SEQUENCE [LARGE SCALE GENOMIC DNA]</scope>
    <source>
        <strain evidence="2 3">JCM 16114</strain>
    </source>
</reference>
<dbReference type="EMBL" id="BAAAQX010000043">
    <property type="protein sequence ID" value="GAA2214684.1"/>
    <property type="molecule type" value="Genomic_DNA"/>
</dbReference>
<accession>A0ABN3CYS3</accession>
<keyword evidence="3" id="KW-1185">Reference proteome</keyword>
<proteinExistence type="predicted"/>
<gene>
    <name evidence="2" type="ORF">GCM10009850_101490</name>
</gene>
<sequence>MTSVTTSSAAAGAVAAPTNLSRAPTAPAISSTPDTSSPTIGANAQWRQSYLDTLQPHLTHRNVKATPKHT</sequence>
<evidence type="ECO:0000313" key="3">
    <source>
        <dbReference type="Proteomes" id="UP001499843"/>
    </source>
</evidence>
<feature type="region of interest" description="Disordered" evidence="1">
    <location>
        <begin position="1"/>
        <end position="70"/>
    </location>
</feature>